<organism evidence="4 5">
    <name type="scientific">Limosilactobacillus walteri</name>
    <dbReference type="NCBI Taxonomy" id="2268022"/>
    <lineage>
        <taxon>Bacteria</taxon>
        <taxon>Bacillati</taxon>
        <taxon>Bacillota</taxon>
        <taxon>Bacilli</taxon>
        <taxon>Lactobacillales</taxon>
        <taxon>Lactobacillaceae</taxon>
        <taxon>Limosilactobacillus</taxon>
    </lineage>
</organism>
<dbReference type="InterPro" id="IPR050313">
    <property type="entry name" value="Carb_Metab_HTH_regulators"/>
</dbReference>
<dbReference type="InterPro" id="IPR036390">
    <property type="entry name" value="WH_DNA-bd_sf"/>
</dbReference>
<evidence type="ECO:0000313" key="4">
    <source>
        <dbReference type="EMBL" id="MBD5806482.1"/>
    </source>
</evidence>
<dbReference type="InterPro" id="IPR037171">
    <property type="entry name" value="NagB/RpiA_transferase-like"/>
</dbReference>
<dbReference type="Gene3D" id="1.10.10.10">
    <property type="entry name" value="Winged helix-like DNA-binding domain superfamily/Winged helix DNA-binding domain"/>
    <property type="match status" value="1"/>
</dbReference>
<keyword evidence="1" id="KW-0805">Transcription regulation</keyword>
<reference evidence="4 5" key="1">
    <citation type="submission" date="2018-07" db="EMBL/GenBank/DDBJ databases">
        <title>Phylogenomic Insights into understanding Host Adaptation of Lactobacillus reuteri by a novel species, Lactobacillus spp. M31.</title>
        <authorList>
            <person name="Sharma S."/>
            <person name="Patil P."/>
            <person name="Korpole S."/>
            <person name="Patil P.B."/>
        </authorList>
    </citation>
    <scope>NUCLEOTIDE SEQUENCE [LARGE SCALE GENOMIC DNA]</scope>
    <source>
        <strain evidence="4 5">M31</strain>
    </source>
</reference>
<protein>
    <submittedName>
        <fullName evidence="4">DeoR/GlpR transcriptional regulator</fullName>
    </submittedName>
</protein>
<evidence type="ECO:0000313" key="5">
    <source>
        <dbReference type="Proteomes" id="UP000704341"/>
    </source>
</evidence>
<dbReference type="Gene3D" id="3.40.50.1360">
    <property type="match status" value="1"/>
</dbReference>
<dbReference type="SUPFAM" id="SSF46785">
    <property type="entry name" value="Winged helix' DNA-binding domain"/>
    <property type="match status" value="1"/>
</dbReference>
<keyword evidence="2" id="KW-0804">Transcription</keyword>
<accession>A0ABR8P724</accession>
<dbReference type="PROSITE" id="PS51000">
    <property type="entry name" value="HTH_DEOR_2"/>
    <property type="match status" value="1"/>
</dbReference>
<dbReference type="RefSeq" id="WP_191667954.1">
    <property type="nucleotide sequence ID" value="NZ_QORN01000018.1"/>
</dbReference>
<sequence length="256" mass="28634">MKNSMKNIKDRHKKLIEIIQEMQETTVHDLAEKLTVSEMTIRRDCETLSNMGKLRLSFGKVSYINENDTEVLQKQISLINEKIATAAADYVQDGQTIFINSSQTAIKLLNHLNHKRVNVITNNLLVTQTKIDSQQFVMLSGGEVKSGLHSLTGDNALDAFRRVRASISVIGCSGFDIKNGLTTTNIREGEINRTIIKNCNQLVVLANYTKLNKTANFTVGTIDDIDTLVTDEFADENIVKQLRARGIEVIQVPITK</sequence>
<dbReference type="InterPro" id="IPR036388">
    <property type="entry name" value="WH-like_DNA-bd_sf"/>
</dbReference>
<name>A0ABR8P724_9LACO</name>
<dbReference type="PANTHER" id="PTHR30363">
    <property type="entry name" value="HTH-TYPE TRANSCRIPTIONAL REGULATOR SRLR-RELATED"/>
    <property type="match status" value="1"/>
</dbReference>
<dbReference type="Pfam" id="PF00455">
    <property type="entry name" value="DeoRC"/>
    <property type="match status" value="1"/>
</dbReference>
<evidence type="ECO:0000259" key="3">
    <source>
        <dbReference type="PROSITE" id="PS51000"/>
    </source>
</evidence>
<dbReference type="Pfam" id="PF08220">
    <property type="entry name" value="HTH_DeoR"/>
    <property type="match status" value="1"/>
</dbReference>
<evidence type="ECO:0000256" key="2">
    <source>
        <dbReference type="ARBA" id="ARBA00023163"/>
    </source>
</evidence>
<feature type="domain" description="HTH deoR-type" evidence="3">
    <location>
        <begin position="8"/>
        <end position="63"/>
    </location>
</feature>
<dbReference type="SMART" id="SM00420">
    <property type="entry name" value="HTH_DEOR"/>
    <property type="match status" value="1"/>
</dbReference>
<dbReference type="SUPFAM" id="SSF100950">
    <property type="entry name" value="NagB/RpiA/CoA transferase-like"/>
    <property type="match status" value="1"/>
</dbReference>
<dbReference type="PANTHER" id="PTHR30363:SF44">
    <property type="entry name" value="AGA OPERON TRANSCRIPTIONAL REPRESSOR-RELATED"/>
    <property type="match status" value="1"/>
</dbReference>
<dbReference type="InterPro" id="IPR001034">
    <property type="entry name" value="DeoR_HTH"/>
</dbReference>
<gene>
    <name evidence="4" type="ORF">DTK66_05030</name>
</gene>
<dbReference type="InterPro" id="IPR014036">
    <property type="entry name" value="DeoR-like_C"/>
</dbReference>
<dbReference type="Proteomes" id="UP000704341">
    <property type="component" value="Unassembled WGS sequence"/>
</dbReference>
<dbReference type="EMBL" id="QORN01000018">
    <property type="protein sequence ID" value="MBD5806482.1"/>
    <property type="molecule type" value="Genomic_DNA"/>
</dbReference>
<keyword evidence="5" id="KW-1185">Reference proteome</keyword>
<evidence type="ECO:0000256" key="1">
    <source>
        <dbReference type="ARBA" id="ARBA00023015"/>
    </source>
</evidence>
<dbReference type="SMART" id="SM01134">
    <property type="entry name" value="DeoRC"/>
    <property type="match status" value="1"/>
</dbReference>
<comment type="caution">
    <text evidence="4">The sequence shown here is derived from an EMBL/GenBank/DDBJ whole genome shotgun (WGS) entry which is preliminary data.</text>
</comment>
<proteinExistence type="predicted"/>